<feature type="non-terminal residue" evidence="1">
    <location>
        <position position="107"/>
    </location>
</feature>
<proteinExistence type="predicted"/>
<name>A0A382U369_9ZZZZ</name>
<sequence>VNGAVLRCFGCTLFGVAPSVGTKLIAAVGDQLWLTTIGQRPELSSRFGLIRFRSLGGHLTGIYRRVGDCLHHIIKRGHVNGIVIGRAPKIAFPRGGFIANGYAQSAT</sequence>
<dbReference type="EMBL" id="UINC01141183">
    <property type="protein sequence ID" value="SVD28766.1"/>
    <property type="molecule type" value="Genomic_DNA"/>
</dbReference>
<reference evidence="1" key="1">
    <citation type="submission" date="2018-05" db="EMBL/GenBank/DDBJ databases">
        <authorList>
            <person name="Lanie J.A."/>
            <person name="Ng W.-L."/>
            <person name="Kazmierczak K.M."/>
            <person name="Andrzejewski T.M."/>
            <person name="Davidsen T.M."/>
            <person name="Wayne K.J."/>
            <person name="Tettelin H."/>
            <person name="Glass J.I."/>
            <person name="Rusch D."/>
            <person name="Podicherti R."/>
            <person name="Tsui H.-C.T."/>
            <person name="Winkler M.E."/>
        </authorList>
    </citation>
    <scope>NUCLEOTIDE SEQUENCE</scope>
</reference>
<accession>A0A382U369</accession>
<dbReference type="AlphaFoldDB" id="A0A382U369"/>
<organism evidence="1">
    <name type="scientific">marine metagenome</name>
    <dbReference type="NCBI Taxonomy" id="408172"/>
    <lineage>
        <taxon>unclassified sequences</taxon>
        <taxon>metagenomes</taxon>
        <taxon>ecological metagenomes</taxon>
    </lineage>
</organism>
<protein>
    <submittedName>
        <fullName evidence="1">Uncharacterized protein</fullName>
    </submittedName>
</protein>
<feature type="non-terminal residue" evidence="1">
    <location>
        <position position="1"/>
    </location>
</feature>
<evidence type="ECO:0000313" key="1">
    <source>
        <dbReference type="EMBL" id="SVD28766.1"/>
    </source>
</evidence>
<gene>
    <name evidence="1" type="ORF">METZ01_LOCUS381620</name>
</gene>